<evidence type="ECO:0000313" key="5">
    <source>
        <dbReference type="EMBL" id="GAA1109749.1"/>
    </source>
</evidence>
<dbReference type="InterPro" id="IPR003018">
    <property type="entry name" value="GAF"/>
</dbReference>
<dbReference type="Proteomes" id="UP001501581">
    <property type="component" value="Unassembled WGS sequence"/>
</dbReference>
<keyword evidence="3" id="KW-0804">Transcription</keyword>
<dbReference type="InterPro" id="IPR036388">
    <property type="entry name" value="WH-like_DNA-bd_sf"/>
</dbReference>
<keyword evidence="1" id="KW-0805">Transcription regulation</keyword>
<dbReference type="Pfam" id="PF00196">
    <property type="entry name" value="GerE"/>
    <property type="match status" value="1"/>
</dbReference>
<evidence type="ECO:0000256" key="3">
    <source>
        <dbReference type="ARBA" id="ARBA00023163"/>
    </source>
</evidence>
<dbReference type="PRINTS" id="PR00038">
    <property type="entry name" value="HTHLUXR"/>
</dbReference>
<dbReference type="PANTHER" id="PTHR44688">
    <property type="entry name" value="DNA-BINDING TRANSCRIPTIONAL ACTIVATOR DEVR_DOSR"/>
    <property type="match status" value="1"/>
</dbReference>
<accession>A0ABN1U1D4</accession>
<comment type="caution">
    <text evidence="5">The sequence shown here is derived from an EMBL/GenBank/DDBJ whole genome shotgun (WGS) entry which is preliminary data.</text>
</comment>
<feature type="domain" description="HTH luxR-type" evidence="4">
    <location>
        <begin position="334"/>
        <end position="399"/>
    </location>
</feature>
<dbReference type="PANTHER" id="PTHR44688:SF16">
    <property type="entry name" value="DNA-BINDING TRANSCRIPTIONAL ACTIVATOR DEVR_DOSR"/>
    <property type="match status" value="1"/>
</dbReference>
<dbReference type="SMART" id="SM00421">
    <property type="entry name" value="HTH_LUXR"/>
    <property type="match status" value="1"/>
</dbReference>
<dbReference type="CDD" id="cd06170">
    <property type="entry name" value="LuxR_C_like"/>
    <property type="match status" value="1"/>
</dbReference>
<evidence type="ECO:0000259" key="4">
    <source>
        <dbReference type="PROSITE" id="PS50043"/>
    </source>
</evidence>
<evidence type="ECO:0000256" key="1">
    <source>
        <dbReference type="ARBA" id="ARBA00023015"/>
    </source>
</evidence>
<dbReference type="SUPFAM" id="SSF55781">
    <property type="entry name" value="GAF domain-like"/>
    <property type="match status" value="1"/>
</dbReference>
<dbReference type="EMBL" id="BAAALG010000012">
    <property type="protein sequence ID" value="GAA1109749.1"/>
    <property type="molecule type" value="Genomic_DNA"/>
</dbReference>
<dbReference type="Pfam" id="PF13185">
    <property type="entry name" value="GAF_2"/>
    <property type="match status" value="1"/>
</dbReference>
<protein>
    <recommendedName>
        <fullName evidence="4">HTH luxR-type domain-containing protein</fullName>
    </recommendedName>
</protein>
<keyword evidence="6" id="KW-1185">Reference proteome</keyword>
<dbReference type="PROSITE" id="PS00622">
    <property type="entry name" value="HTH_LUXR_1"/>
    <property type="match status" value="1"/>
</dbReference>
<reference evidence="5 6" key="1">
    <citation type="journal article" date="2019" name="Int. J. Syst. Evol. Microbiol.">
        <title>The Global Catalogue of Microorganisms (GCM) 10K type strain sequencing project: providing services to taxonomists for standard genome sequencing and annotation.</title>
        <authorList>
            <consortium name="The Broad Institute Genomics Platform"/>
            <consortium name="The Broad Institute Genome Sequencing Center for Infectious Disease"/>
            <person name="Wu L."/>
            <person name="Ma J."/>
        </authorList>
    </citation>
    <scope>NUCLEOTIDE SEQUENCE [LARGE SCALE GENOMIC DNA]</scope>
    <source>
        <strain evidence="5 6">JCM 13008</strain>
    </source>
</reference>
<proteinExistence type="predicted"/>
<organism evidence="5 6">
    <name type="scientific">Nocardioides dubius</name>
    <dbReference type="NCBI Taxonomy" id="317019"/>
    <lineage>
        <taxon>Bacteria</taxon>
        <taxon>Bacillati</taxon>
        <taxon>Actinomycetota</taxon>
        <taxon>Actinomycetes</taxon>
        <taxon>Propionibacteriales</taxon>
        <taxon>Nocardioidaceae</taxon>
        <taxon>Nocardioides</taxon>
    </lineage>
</organism>
<gene>
    <name evidence="5" type="ORF">GCM10009668_32770</name>
</gene>
<keyword evidence="2" id="KW-0238">DNA-binding</keyword>
<evidence type="ECO:0000313" key="6">
    <source>
        <dbReference type="Proteomes" id="UP001501581"/>
    </source>
</evidence>
<dbReference type="PROSITE" id="PS50043">
    <property type="entry name" value="HTH_LUXR_2"/>
    <property type="match status" value="1"/>
</dbReference>
<sequence>MTKTLPDRRGGQRSVLDRALSDTERNDLEHLLDHAGSLLLDTVPSLTEIDDFAAANAALSATRTSVLKALQGDSDALHQVVETPSMFDLIGQMGNAEQMVRDAETRSRNSAVRIAWETLAELQDVLSVPHLIKLGTEAVCRLGFDRAIVSQVNESTWMTESIYVDGDSEWADEILAAGKQQPQMLAPGLPELDIVRRRRPIVVTHVQERTQVHKPVADASRSRSYAAAPIMPRAKVIGFLHVDRYFHRGEVTQFDCDLLGLFAQGFGFALERAMMATEMEAMRAQIRALATDLTSIAADPQGFGLDLQPRPADTAPQAWHAMTPVRVPTQSPTFDGTDDRLTRREQEVLKLMAEGETNQRIASRLIISEGTVKSHVKHILRKLRAANRAEAVARWHGAQPR</sequence>
<name>A0ABN1U1D4_9ACTN</name>
<dbReference type="InterPro" id="IPR016032">
    <property type="entry name" value="Sig_transdc_resp-reg_C-effctor"/>
</dbReference>
<dbReference type="SUPFAM" id="SSF46894">
    <property type="entry name" value="C-terminal effector domain of the bipartite response regulators"/>
    <property type="match status" value="1"/>
</dbReference>
<evidence type="ECO:0000256" key="2">
    <source>
        <dbReference type="ARBA" id="ARBA00023125"/>
    </source>
</evidence>
<dbReference type="RefSeq" id="WP_343995919.1">
    <property type="nucleotide sequence ID" value="NZ_BAAALG010000012.1"/>
</dbReference>
<dbReference type="InterPro" id="IPR000792">
    <property type="entry name" value="Tscrpt_reg_LuxR_C"/>
</dbReference>
<dbReference type="InterPro" id="IPR029016">
    <property type="entry name" value="GAF-like_dom_sf"/>
</dbReference>
<dbReference type="Gene3D" id="1.10.10.10">
    <property type="entry name" value="Winged helix-like DNA-binding domain superfamily/Winged helix DNA-binding domain"/>
    <property type="match status" value="1"/>
</dbReference>
<dbReference type="Gene3D" id="3.30.450.40">
    <property type="match status" value="1"/>
</dbReference>